<reference evidence="1 2" key="1">
    <citation type="journal article" date="2019" name="ISME J.">
        <title>Genome analyses of uncultured TG2/ZB3 bacteria in 'Margulisbacteria' specifically attached to ectosymbiotic spirochetes of protists in the termite gut.</title>
        <authorList>
            <person name="Utami Y.D."/>
            <person name="Kuwahara H."/>
            <person name="Igai K."/>
            <person name="Murakami T."/>
            <person name="Sugaya K."/>
            <person name="Morikawa T."/>
            <person name="Nagura Y."/>
            <person name="Yuki M."/>
            <person name="Deevong P."/>
            <person name="Inoue T."/>
            <person name="Kihara K."/>
            <person name="Lo N."/>
            <person name="Yamada A."/>
            <person name="Ohkuma M."/>
            <person name="Hongoh Y."/>
        </authorList>
    </citation>
    <scope>NUCLEOTIDE SEQUENCE [LARGE SCALE GENOMIC DNA]</scope>
    <source>
        <strain evidence="1">NkOx7-01</strain>
    </source>
</reference>
<keyword evidence="2" id="KW-1185">Reference proteome</keyword>
<gene>
    <name evidence="1" type="ORF">NO1_1582</name>
</gene>
<name>A0A388TCZ4_TERA1</name>
<accession>A0A388TCZ4</accession>
<protein>
    <submittedName>
        <fullName evidence="1">Protein DUF3791</fullName>
    </submittedName>
</protein>
<proteinExistence type="predicted"/>
<organism evidence="1 2">
    <name type="scientific">Termititenax aidoneus</name>
    <dbReference type="NCBI Taxonomy" id="2218524"/>
    <lineage>
        <taxon>Bacteria</taxon>
        <taxon>Bacillati</taxon>
        <taxon>Candidatus Margulisiibacteriota</taxon>
        <taxon>Candidatus Termititenacia</taxon>
        <taxon>Candidatus Termititenacales</taxon>
        <taxon>Candidatus Termititenacaceae</taxon>
        <taxon>Candidatus Termititenax</taxon>
    </lineage>
</organism>
<dbReference type="InterPro" id="IPR024269">
    <property type="entry name" value="DUF3791"/>
</dbReference>
<comment type="caution">
    <text evidence="1">The sequence shown here is derived from an EMBL/GenBank/DDBJ whole genome shotgun (WGS) entry which is preliminary data.</text>
</comment>
<evidence type="ECO:0000313" key="2">
    <source>
        <dbReference type="Proteomes" id="UP000269352"/>
    </source>
</evidence>
<dbReference type="AlphaFoldDB" id="A0A388TCZ4"/>
<sequence>MSKEYKFLIYAIEAYKQKNNIPGDQVLALFKQTGVFDYVMHSYAALHVLGTQYLLNEFEEIIAQRQFALKKPQTAI</sequence>
<dbReference type="Proteomes" id="UP000269352">
    <property type="component" value="Unassembled WGS sequence"/>
</dbReference>
<dbReference type="EMBL" id="BGZN01000044">
    <property type="protein sequence ID" value="GBR74400.1"/>
    <property type="molecule type" value="Genomic_DNA"/>
</dbReference>
<evidence type="ECO:0000313" key="1">
    <source>
        <dbReference type="EMBL" id="GBR74400.1"/>
    </source>
</evidence>
<dbReference type="Pfam" id="PF12668">
    <property type="entry name" value="DUF3791"/>
    <property type="match status" value="1"/>
</dbReference>